<evidence type="ECO:0000313" key="2">
    <source>
        <dbReference type="EMBL" id="RSI85862.1"/>
    </source>
</evidence>
<feature type="coiled-coil region" evidence="1">
    <location>
        <begin position="13"/>
        <end position="70"/>
    </location>
</feature>
<name>A0A3R9JS38_STRMT</name>
<dbReference type="Proteomes" id="UP000278063">
    <property type="component" value="Unassembled WGS sequence"/>
</dbReference>
<evidence type="ECO:0008006" key="4">
    <source>
        <dbReference type="Google" id="ProtNLM"/>
    </source>
</evidence>
<dbReference type="RefSeq" id="WP_125386734.1">
    <property type="nucleotide sequence ID" value="NZ_RJNW01000005.1"/>
</dbReference>
<organism evidence="2 3">
    <name type="scientific">Streptococcus mitis</name>
    <dbReference type="NCBI Taxonomy" id="28037"/>
    <lineage>
        <taxon>Bacteria</taxon>
        <taxon>Bacillati</taxon>
        <taxon>Bacillota</taxon>
        <taxon>Bacilli</taxon>
        <taxon>Lactobacillales</taxon>
        <taxon>Streptococcaceae</taxon>
        <taxon>Streptococcus</taxon>
        <taxon>Streptococcus mitis group</taxon>
    </lineage>
</organism>
<dbReference type="InterPro" id="IPR013324">
    <property type="entry name" value="RNA_pol_sigma_r3/r4-like"/>
</dbReference>
<sequence>MTTGEVEKKLKSIKKLDKAIHNLDLKISNLEKGAVYSQAYFEQRVKSSKVNTTEERLINALELKDQMMEQLQDLIVERYEALRFIDNLTNPNEWVVITMVYVNHYTIDRVCRELHKSKKVVYRLKKQALECLSEVLKPIDTEETSKQAYRFLKSYHSLVKLSLDGQDGAFEAKAVEIVSMIDAYRDNLDDVRREIFSNLFTRRTEERLKLWQLYEALDIDKAQYERLKVEILLDFAKSYRDGVLLVEY</sequence>
<comment type="caution">
    <text evidence="2">The sequence shown here is derived from an EMBL/GenBank/DDBJ whole genome shotgun (WGS) entry which is preliminary data.</text>
</comment>
<proteinExistence type="predicted"/>
<dbReference type="Pfam" id="PF07374">
    <property type="entry name" value="DUF1492"/>
    <property type="match status" value="1"/>
</dbReference>
<reference evidence="2 3" key="1">
    <citation type="submission" date="2018-11" db="EMBL/GenBank/DDBJ databases">
        <title>Species Designations Belie Phenotypic and Genotypic Heterogeneity in Oral Streptococci.</title>
        <authorList>
            <person name="Velsko I."/>
        </authorList>
    </citation>
    <scope>NUCLEOTIDE SEQUENCE [LARGE SCALE GENOMIC DNA]</scope>
    <source>
        <strain evidence="2 3">KLC01</strain>
    </source>
</reference>
<keyword evidence="1" id="KW-0175">Coiled coil</keyword>
<dbReference type="AlphaFoldDB" id="A0A3R9JS38"/>
<dbReference type="SUPFAM" id="SSF88659">
    <property type="entry name" value="Sigma3 and sigma4 domains of RNA polymerase sigma factors"/>
    <property type="match status" value="1"/>
</dbReference>
<protein>
    <recommendedName>
        <fullName evidence="4">DUF1492 domain-containing protein</fullName>
    </recommendedName>
</protein>
<dbReference type="InterPro" id="IPR010861">
    <property type="entry name" value="DUF1492"/>
</dbReference>
<accession>A0A3R9JS38</accession>
<dbReference type="EMBL" id="RJNW01000005">
    <property type="protein sequence ID" value="RSI85862.1"/>
    <property type="molecule type" value="Genomic_DNA"/>
</dbReference>
<gene>
    <name evidence="2" type="ORF">D8849_07985</name>
</gene>
<evidence type="ECO:0000313" key="3">
    <source>
        <dbReference type="Proteomes" id="UP000278063"/>
    </source>
</evidence>
<evidence type="ECO:0000256" key="1">
    <source>
        <dbReference type="SAM" id="Coils"/>
    </source>
</evidence>